<dbReference type="AlphaFoldDB" id="A0AA88I9F6"/>
<dbReference type="EMBL" id="JAVRJZ010000004">
    <property type="protein sequence ID" value="KAK2723979.1"/>
    <property type="molecule type" value="Genomic_DNA"/>
</dbReference>
<gene>
    <name evidence="5" type="ORF">QYM36_002349</name>
</gene>
<dbReference type="GO" id="GO:0060271">
    <property type="term" value="P:cilium assembly"/>
    <property type="evidence" value="ECO:0007669"/>
    <property type="project" value="TreeGrafter"/>
</dbReference>
<evidence type="ECO:0000313" key="5">
    <source>
        <dbReference type="EMBL" id="KAK2723979.1"/>
    </source>
</evidence>
<dbReference type="Pfam" id="PF23743">
    <property type="entry name" value="Beta-prop_BBS7"/>
    <property type="match status" value="1"/>
</dbReference>
<comment type="caution">
    <text evidence="5">The sequence shown here is derived from an EMBL/GenBank/DDBJ whole genome shotgun (WGS) entry which is preliminary data.</text>
</comment>
<keyword evidence="1" id="KW-0175">Coiled coil</keyword>
<evidence type="ECO:0000256" key="2">
    <source>
        <dbReference type="SAM" id="MobiDB-lite"/>
    </source>
</evidence>
<sequence>MKRAKRLEFFQTEYLNVDRLVSKGFYLLPQSQEDKATQKGVVLTSRGDLHIFGLKKGDITIATTVSVGSCSASLALGGASEGVKNKIFVATKCEVKGYTKKGKKFLAFVTNLGEAASIVRVEGAELVVCSGNIYNHYHDCRDMNYVVLGDTIIDALILPLSKLPSLLSILACQDRTLCSIKDSKIRDKLECPAAPCVLHLLNNDGGETGEEVLCGMKDGTLGLFQFSRIRGTLTWCLDPRITDNCQSGISAISCYNLTNSINSEIIVGREDGTIEILSFEKTTTETPTLLYNISCGERIESIQGGILSRADLPEIVVATLSGRIFGLCQRDKAEMAEQTTVRTKSARNKLGVLKSEIEELELRLRLENLESSDEGNNIPGQNDTLSGENENNSDFHCNTILDKGYLRLKTVISGTLMVESIVLVSESPIKIYQSDDEYDEANSKYVIDPETHTFHAEFFQSYPEGITGSIKVLIVPSCISPKVAIKTEITLFILPFHIRTQEPMTNRPFCVLEIRGLFTQCEAHSWLKDVSLEVPEKVPVEEVATLHFISVLTGNFVTIDYRKNEIVLISNDSGTLWFIQEFLIKKSTALKFNLTFNDAAIKDGLNNIVKMLTKFENSAQIESMNQHLNMLTANQTVKELLNRDSIPETDCKQKTAYLKKYLINFIVSSHRLRGYSLKKDKIEKVLEIINKQNYSQLLD</sequence>
<dbReference type="Pfam" id="PF23361">
    <property type="entry name" value="BBS7_pf"/>
    <property type="match status" value="1"/>
</dbReference>
<feature type="region of interest" description="Disordered" evidence="2">
    <location>
        <begin position="371"/>
        <end position="391"/>
    </location>
</feature>
<organism evidence="5 6">
    <name type="scientific">Artemia franciscana</name>
    <name type="common">Brine shrimp</name>
    <name type="synonym">Artemia sanfranciscana</name>
    <dbReference type="NCBI Taxonomy" id="6661"/>
    <lineage>
        <taxon>Eukaryota</taxon>
        <taxon>Metazoa</taxon>
        <taxon>Ecdysozoa</taxon>
        <taxon>Arthropoda</taxon>
        <taxon>Crustacea</taxon>
        <taxon>Branchiopoda</taxon>
        <taxon>Anostraca</taxon>
        <taxon>Artemiidae</taxon>
        <taxon>Artemia</taxon>
    </lineage>
</organism>
<evidence type="ECO:0000259" key="3">
    <source>
        <dbReference type="Pfam" id="PF23361"/>
    </source>
</evidence>
<dbReference type="GO" id="GO:0008104">
    <property type="term" value="P:intracellular protein localization"/>
    <property type="evidence" value="ECO:0007669"/>
    <property type="project" value="TreeGrafter"/>
</dbReference>
<keyword evidence="6" id="KW-1185">Reference proteome</keyword>
<dbReference type="PANTHER" id="PTHR16074">
    <property type="entry name" value="BARDET-BIEDL SYNDROME 7 PROTEIN"/>
    <property type="match status" value="1"/>
</dbReference>
<reference evidence="5" key="1">
    <citation type="submission" date="2023-07" db="EMBL/GenBank/DDBJ databases">
        <title>Chromosome-level genome assembly of Artemia franciscana.</title>
        <authorList>
            <person name="Jo E."/>
        </authorList>
    </citation>
    <scope>NUCLEOTIDE SEQUENCE</scope>
    <source>
        <tissue evidence="5">Whole body</tissue>
    </source>
</reference>
<dbReference type="InterPro" id="IPR056332">
    <property type="entry name" value="Beta-prop_BBS7"/>
</dbReference>
<dbReference type="PANTHER" id="PTHR16074:SF4">
    <property type="entry name" value="BARDET-BIEDL SYNDROME 7 PROTEIN"/>
    <property type="match status" value="1"/>
</dbReference>
<evidence type="ECO:0000313" key="6">
    <source>
        <dbReference type="Proteomes" id="UP001187531"/>
    </source>
</evidence>
<evidence type="ECO:0000256" key="1">
    <source>
        <dbReference type="SAM" id="Coils"/>
    </source>
</evidence>
<dbReference type="InterPro" id="IPR056333">
    <property type="entry name" value="BBS7_pf_dom"/>
</dbReference>
<evidence type="ECO:0000259" key="4">
    <source>
        <dbReference type="Pfam" id="PF23743"/>
    </source>
</evidence>
<name>A0AA88I9F6_ARTSF</name>
<dbReference type="GO" id="GO:0016020">
    <property type="term" value="C:membrane"/>
    <property type="evidence" value="ECO:0007669"/>
    <property type="project" value="TreeGrafter"/>
</dbReference>
<proteinExistence type="predicted"/>
<feature type="domain" description="BBS7 beta-propeller" evidence="4">
    <location>
        <begin position="27"/>
        <end position="327"/>
    </location>
</feature>
<feature type="compositionally biased region" description="Polar residues" evidence="2">
    <location>
        <begin position="374"/>
        <end position="391"/>
    </location>
</feature>
<dbReference type="GO" id="GO:0034464">
    <property type="term" value="C:BBSome"/>
    <property type="evidence" value="ECO:0007669"/>
    <property type="project" value="TreeGrafter"/>
</dbReference>
<dbReference type="GO" id="GO:0005930">
    <property type="term" value="C:axoneme"/>
    <property type="evidence" value="ECO:0007669"/>
    <property type="project" value="TreeGrafter"/>
</dbReference>
<accession>A0AA88I9F6</accession>
<feature type="domain" description="BBS7 platform" evidence="3">
    <location>
        <begin position="497"/>
        <end position="596"/>
    </location>
</feature>
<protein>
    <recommendedName>
        <fullName evidence="7">Bardet-Biedl syndrome 7 protein</fullName>
    </recommendedName>
</protein>
<feature type="coiled-coil region" evidence="1">
    <location>
        <begin position="343"/>
        <end position="370"/>
    </location>
</feature>
<dbReference type="Proteomes" id="UP001187531">
    <property type="component" value="Unassembled WGS sequence"/>
</dbReference>
<dbReference type="GO" id="GO:0036064">
    <property type="term" value="C:ciliary basal body"/>
    <property type="evidence" value="ECO:0007669"/>
    <property type="project" value="TreeGrafter"/>
</dbReference>
<evidence type="ECO:0008006" key="7">
    <source>
        <dbReference type="Google" id="ProtNLM"/>
    </source>
</evidence>